<dbReference type="PANTHER" id="PTHR19920">
    <property type="entry name" value="WD40 PROTEIN CIAO1"/>
    <property type="match status" value="1"/>
</dbReference>
<dbReference type="Proteomes" id="UP000692954">
    <property type="component" value="Unassembled WGS sequence"/>
</dbReference>
<dbReference type="EMBL" id="CAJJDN010000116">
    <property type="protein sequence ID" value="CAD8118303.1"/>
    <property type="molecule type" value="Genomic_DNA"/>
</dbReference>
<name>A0A8S1QRV9_9CILI</name>
<dbReference type="PROSITE" id="PS50294">
    <property type="entry name" value="WD_REPEATS_REGION"/>
    <property type="match status" value="1"/>
</dbReference>
<gene>
    <name evidence="2" type="ORF">PSON_ATCC_30995.1.T1160185</name>
</gene>
<dbReference type="SMART" id="SM00320">
    <property type="entry name" value="WD40"/>
    <property type="match status" value="4"/>
</dbReference>
<dbReference type="PANTHER" id="PTHR19920:SF0">
    <property type="entry name" value="CYTOSOLIC IRON-SULFUR PROTEIN ASSEMBLY PROTEIN CIAO1-RELATED"/>
    <property type="match status" value="1"/>
</dbReference>
<accession>A0A8S1QRV9</accession>
<evidence type="ECO:0008006" key="4">
    <source>
        <dbReference type="Google" id="ProtNLM"/>
    </source>
</evidence>
<evidence type="ECO:0000256" key="1">
    <source>
        <dbReference type="PROSITE-ProRule" id="PRU00221"/>
    </source>
</evidence>
<comment type="caution">
    <text evidence="2">The sequence shown here is derived from an EMBL/GenBank/DDBJ whole genome shotgun (WGS) entry which is preliminary data.</text>
</comment>
<reference evidence="2" key="1">
    <citation type="submission" date="2021-01" db="EMBL/GenBank/DDBJ databases">
        <authorList>
            <consortium name="Genoscope - CEA"/>
            <person name="William W."/>
        </authorList>
    </citation>
    <scope>NUCLEOTIDE SEQUENCE</scope>
</reference>
<evidence type="ECO:0000313" key="2">
    <source>
        <dbReference type="EMBL" id="CAD8118303.1"/>
    </source>
</evidence>
<protein>
    <recommendedName>
        <fullName evidence="4">WD40-repeat-containing domain</fullName>
    </recommendedName>
</protein>
<dbReference type="OrthoDB" id="71437at2759"/>
<dbReference type="AlphaFoldDB" id="A0A8S1QRV9"/>
<sequence length="344" mass="40627">MEVQQNQIKQPEFYYELQPQFSIDQKEWCNTIAINENKQLILVACDKNVKIYQLNNGLLRFIQILLNSQYTITILKFFNNNKCFQFISGSCDSIIIIRSIILLRNQKYIQKLNSHTRGISCLIIGQDQNMFLSASVDQTIKLWSCFQQQKLSCQWSCQQTIKDHTNDVYALDINQKQNKAISGGYDDTILIMDIVKYKENYQLILKQKIKVSNFGYRILFINDQDFIFQTYCGKVLQLFKLNQDQQYLITQQLPVQCISQNCNIFFQPQLIRSKDFFACKNSQNLNFIRFNPISNELVLLQSITFDNQEQYGQLSEDGEYLITWDKKLEKLEIRKYKVNSEQIN</sequence>
<dbReference type="InterPro" id="IPR001680">
    <property type="entry name" value="WD40_rpt"/>
</dbReference>
<dbReference type="GO" id="GO:0097361">
    <property type="term" value="C:cytosolic [4Fe-4S] assembly targeting complex"/>
    <property type="evidence" value="ECO:0007669"/>
    <property type="project" value="TreeGrafter"/>
</dbReference>
<organism evidence="2 3">
    <name type="scientific">Paramecium sonneborni</name>
    <dbReference type="NCBI Taxonomy" id="65129"/>
    <lineage>
        <taxon>Eukaryota</taxon>
        <taxon>Sar</taxon>
        <taxon>Alveolata</taxon>
        <taxon>Ciliophora</taxon>
        <taxon>Intramacronucleata</taxon>
        <taxon>Oligohymenophorea</taxon>
        <taxon>Peniculida</taxon>
        <taxon>Parameciidae</taxon>
        <taxon>Paramecium</taxon>
    </lineage>
</organism>
<keyword evidence="3" id="KW-1185">Reference proteome</keyword>
<evidence type="ECO:0000313" key="3">
    <source>
        <dbReference type="Proteomes" id="UP000692954"/>
    </source>
</evidence>
<dbReference type="Pfam" id="PF00400">
    <property type="entry name" value="WD40"/>
    <property type="match status" value="2"/>
</dbReference>
<proteinExistence type="predicted"/>
<dbReference type="GO" id="GO:0016226">
    <property type="term" value="P:iron-sulfur cluster assembly"/>
    <property type="evidence" value="ECO:0007669"/>
    <property type="project" value="TreeGrafter"/>
</dbReference>
<dbReference type="PROSITE" id="PS50082">
    <property type="entry name" value="WD_REPEATS_2"/>
    <property type="match status" value="1"/>
</dbReference>
<keyword evidence="1" id="KW-0853">WD repeat</keyword>
<feature type="repeat" description="WD" evidence="1">
    <location>
        <begin position="112"/>
        <end position="144"/>
    </location>
</feature>